<dbReference type="PANTHER" id="PTHR43775">
    <property type="entry name" value="FATTY ACID SYNTHASE"/>
    <property type="match status" value="1"/>
</dbReference>
<dbReference type="InterPro" id="IPR036291">
    <property type="entry name" value="NAD(P)-bd_dom_sf"/>
</dbReference>
<dbReference type="EMBL" id="CAJPVJ010004875">
    <property type="protein sequence ID" value="CAG2169008.1"/>
    <property type="molecule type" value="Genomic_DNA"/>
</dbReference>
<evidence type="ECO:0000313" key="13">
    <source>
        <dbReference type="EMBL" id="CAD7651812.1"/>
    </source>
</evidence>
<dbReference type="InterPro" id="IPR013149">
    <property type="entry name" value="ADH-like_C"/>
</dbReference>
<dbReference type="SMART" id="SM00829">
    <property type="entry name" value="PKS_ER"/>
    <property type="match status" value="1"/>
</dbReference>
<evidence type="ECO:0000256" key="8">
    <source>
        <dbReference type="ARBA" id="ARBA00023098"/>
    </source>
</evidence>
<evidence type="ECO:0000259" key="11">
    <source>
        <dbReference type="SMART" id="SM00822"/>
    </source>
</evidence>
<keyword evidence="14" id="KW-1185">Reference proteome</keyword>
<keyword evidence="4" id="KW-0808">Transferase</keyword>
<keyword evidence="7" id="KW-0560">Oxidoreductase</keyword>
<keyword evidence="10" id="KW-0511">Multifunctional enzyme</keyword>
<dbReference type="AlphaFoldDB" id="A0A7R9M1P9"/>
<dbReference type="InterPro" id="IPR050091">
    <property type="entry name" value="PKS_NRPS_Biosynth_Enz"/>
</dbReference>
<evidence type="ECO:0000256" key="3">
    <source>
        <dbReference type="ARBA" id="ARBA00022553"/>
    </source>
</evidence>
<keyword evidence="3" id="KW-0597">Phosphoprotein</keyword>
<evidence type="ECO:0000256" key="4">
    <source>
        <dbReference type="ARBA" id="ARBA00022679"/>
    </source>
</evidence>
<proteinExistence type="predicted"/>
<feature type="domain" description="Ketoreductase" evidence="11">
    <location>
        <begin position="267"/>
        <end position="455"/>
    </location>
</feature>
<protein>
    <recommendedName>
        <fullName evidence="15">Carrier domain-containing protein</fullName>
    </recommendedName>
</protein>
<evidence type="ECO:0000256" key="1">
    <source>
        <dbReference type="ARBA" id="ARBA00022450"/>
    </source>
</evidence>
<dbReference type="GO" id="GO:0006633">
    <property type="term" value="P:fatty acid biosynthetic process"/>
    <property type="evidence" value="ECO:0007669"/>
    <property type="project" value="UniProtKB-KW"/>
</dbReference>
<sequence>MGVETGRTFATSINASFHNMTIVPEHWSMAEAATIINAYATLYYALIQRANLKQGESILIHSAAGGVGQAAINMCRHYGCDIYVTVGTVEKRRFLINEYNLPEARILNSRDILFKHQVMRLTEGRGVDIVLNSLAGEKLDISYQCVAKRGRIVEIGKYDMFHNRPVGMYDLLRDIQLIGVALDIVLMEDMEFFGQFAQWMHNNCANGCVKPINYTLFPATDADKAFRYMTTGKHIGKVVINIRDTEQPLIPAPSMTVSVKTFFDPNKSYIITGGLGGLGLELISWLQYYGARKFVVTSRGGLNTAYRKWMHARFRQVYERVKYFLSDWVVSTADGLTIGGARQLVSEAEGLAPIGGVFNLALVLNDSLLESQTCAKFRQSVDTKYRICANLDEITRRLDYRVDYFVVFSSVSCGKGNAGQSNYSYGNSMCERLCEGRRRDGHHGLAVQYGPVDDVGAYADAADHALTRMTTMRAQRVHSCFDVLDKLLAIKQPIVTSYKIVTQIKQSGSIKTRMVAELWRALGVDPDSTPDHITLGEIGLESIYAVEVQQEFQKQYNTHVTLNQIKSITIGMFKEYESGNITNIKKHLEAIKRARSVLLKQKFIMPSDKYTRLNALTTGHPVYFMPTILLNFSLIEELALKLNRPAIGLNWTREVSQLTTLKAVNKYYRNLLRHIEPTANYDVVGYLDSIILCTKLLRKGMANRAVILDTVTNWRFLEEQPTDASALEFMVNLIGDEWMPAAIRHRVVRQMRAESDVSAKIGVIVREVTEVTGSALVATDMDEIFRVMYARVRMLSEYGRATKLAKLKMSMAKGWAKMRSSKLTIIKPVLGDTTGEGVNDKSFVDLLLPESQFTITRRDDTRAVFTLRSLSVTRSAKQLFIVSRV</sequence>
<evidence type="ECO:0008006" key="15">
    <source>
        <dbReference type="Google" id="ProtNLM"/>
    </source>
</evidence>
<keyword evidence="2" id="KW-0444">Lipid biosynthesis</keyword>
<dbReference type="SMART" id="SM00822">
    <property type="entry name" value="PKS_KR"/>
    <property type="match status" value="1"/>
</dbReference>
<dbReference type="Proteomes" id="UP000728032">
    <property type="component" value="Unassembled WGS sequence"/>
</dbReference>
<dbReference type="EMBL" id="OC919700">
    <property type="protein sequence ID" value="CAD7651812.1"/>
    <property type="molecule type" value="Genomic_DNA"/>
</dbReference>
<dbReference type="Gene3D" id="3.40.50.720">
    <property type="entry name" value="NAD(P)-binding Rossmann-like Domain"/>
    <property type="match status" value="1"/>
</dbReference>
<dbReference type="Pfam" id="PF00107">
    <property type="entry name" value="ADH_zinc_N"/>
    <property type="match status" value="1"/>
</dbReference>
<dbReference type="InterPro" id="IPR013968">
    <property type="entry name" value="PKS_KR"/>
</dbReference>
<name>A0A7R9M1P9_9ACAR</name>
<keyword evidence="9" id="KW-0275">Fatty acid biosynthesis</keyword>
<dbReference type="OrthoDB" id="4850501at2759"/>
<dbReference type="GO" id="GO:0016491">
    <property type="term" value="F:oxidoreductase activity"/>
    <property type="evidence" value="ECO:0007669"/>
    <property type="project" value="UniProtKB-KW"/>
</dbReference>
<dbReference type="SUPFAM" id="SSF51735">
    <property type="entry name" value="NAD(P)-binding Rossmann-fold domains"/>
    <property type="match status" value="2"/>
</dbReference>
<keyword evidence="8" id="KW-0443">Lipid metabolism</keyword>
<dbReference type="Pfam" id="PF08659">
    <property type="entry name" value="KR"/>
    <property type="match status" value="1"/>
</dbReference>
<keyword evidence="1" id="KW-0596">Phosphopantetheine</keyword>
<evidence type="ECO:0000256" key="5">
    <source>
        <dbReference type="ARBA" id="ARBA00022832"/>
    </source>
</evidence>
<organism evidence="13">
    <name type="scientific">Oppiella nova</name>
    <dbReference type="NCBI Taxonomy" id="334625"/>
    <lineage>
        <taxon>Eukaryota</taxon>
        <taxon>Metazoa</taxon>
        <taxon>Ecdysozoa</taxon>
        <taxon>Arthropoda</taxon>
        <taxon>Chelicerata</taxon>
        <taxon>Arachnida</taxon>
        <taxon>Acari</taxon>
        <taxon>Acariformes</taxon>
        <taxon>Sarcoptiformes</taxon>
        <taxon>Oribatida</taxon>
        <taxon>Brachypylina</taxon>
        <taxon>Oppioidea</taxon>
        <taxon>Oppiidae</taxon>
        <taxon>Oppiella</taxon>
    </lineage>
</organism>
<evidence type="ECO:0000256" key="6">
    <source>
        <dbReference type="ARBA" id="ARBA00022857"/>
    </source>
</evidence>
<evidence type="ECO:0000256" key="2">
    <source>
        <dbReference type="ARBA" id="ARBA00022516"/>
    </source>
</evidence>
<dbReference type="SUPFAM" id="SSF47336">
    <property type="entry name" value="ACP-like"/>
    <property type="match status" value="1"/>
</dbReference>
<dbReference type="InterPro" id="IPR057326">
    <property type="entry name" value="KR_dom"/>
</dbReference>
<gene>
    <name evidence="13" type="ORF">ONB1V03_LOCUS8492</name>
</gene>
<evidence type="ECO:0000256" key="10">
    <source>
        <dbReference type="ARBA" id="ARBA00023268"/>
    </source>
</evidence>
<evidence type="ECO:0000256" key="9">
    <source>
        <dbReference type="ARBA" id="ARBA00023160"/>
    </source>
</evidence>
<dbReference type="GO" id="GO:0004312">
    <property type="term" value="F:fatty acid synthase activity"/>
    <property type="evidence" value="ECO:0007669"/>
    <property type="project" value="TreeGrafter"/>
</dbReference>
<evidence type="ECO:0000259" key="12">
    <source>
        <dbReference type="SMART" id="SM00829"/>
    </source>
</evidence>
<dbReference type="InterPro" id="IPR036736">
    <property type="entry name" value="ACP-like_sf"/>
</dbReference>
<dbReference type="Gene3D" id="3.90.180.10">
    <property type="entry name" value="Medium-chain alcohol dehydrogenases, catalytic domain"/>
    <property type="match status" value="1"/>
</dbReference>
<reference evidence="13" key="1">
    <citation type="submission" date="2020-11" db="EMBL/GenBank/DDBJ databases">
        <authorList>
            <person name="Tran Van P."/>
        </authorList>
    </citation>
    <scope>NUCLEOTIDE SEQUENCE</scope>
</reference>
<dbReference type="CDD" id="cd05195">
    <property type="entry name" value="enoyl_red"/>
    <property type="match status" value="1"/>
</dbReference>
<dbReference type="PANTHER" id="PTHR43775:SF7">
    <property type="entry name" value="FATTY ACID SYNTHASE"/>
    <property type="match status" value="1"/>
</dbReference>
<evidence type="ECO:0000313" key="14">
    <source>
        <dbReference type="Proteomes" id="UP000728032"/>
    </source>
</evidence>
<accession>A0A7R9M1P9</accession>
<evidence type="ECO:0000256" key="7">
    <source>
        <dbReference type="ARBA" id="ARBA00023002"/>
    </source>
</evidence>
<keyword evidence="5" id="KW-0276">Fatty acid metabolism</keyword>
<feature type="domain" description="Enoyl reductase (ER)" evidence="12">
    <location>
        <begin position="2"/>
        <end position="240"/>
    </location>
</feature>
<dbReference type="InterPro" id="IPR020843">
    <property type="entry name" value="ER"/>
</dbReference>
<dbReference type="FunFam" id="3.40.50.720:FF:000209">
    <property type="entry name" value="Polyketide synthase Pks12"/>
    <property type="match status" value="1"/>
</dbReference>
<keyword evidence="6" id="KW-0521">NADP</keyword>